<evidence type="ECO:0000313" key="2">
    <source>
        <dbReference type="EMBL" id="MCB8883470.1"/>
    </source>
</evidence>
<feature type="region of interest" description="Disordered" evidence="1">
    <location>
        <begin position="171"/>
        <end position="297"/>
    </location>
</feature>
<accession>A0A964E691</accession>
<gene>
    <name evidence="2" type="ORF">ACELLULO517_24695</name>
</gene>
<dbReference type="EMBL" id="JAESVA010000013">
    <property type="protein sequence ID" value="MCB8883470.1"/>
    <property type="molecule type" value="Genomic_DNA"/>
</dbReference>
<protein>
    <submittedName>
        <fullName evidence="2">Uncharacterized protein</fullName>
    </submittedName>
</protein>
<feature type="compositionally biased region" description="Pro residues" evidence="1">
    <location>
        <begin position="207"/>
        <end position="228"/>
    </location>
</feature>
<feature type="compositionally biased region" description="Pro residues" evidence="1">
    <location>
        <begin position="173"/>
        <end position="185"/>
    </location>
</feature>
<dbReference type="Proteomes" id="UP000721844">
    <property type="component" value="Unassembled WGS sequence"/>
</dbReference>
<name>A0A964E691_9PROT</name>
<keyword evidence="3" id="KW-1185">Reference proteome</keyword>
<feature type="compositionally biased region" description="Low complexity" evidence="1">
    <location>
        <begin position="229"/>
        <end position="244"/>
    </location>
</feature>
<dbReference type="RefSeq" id="WP_227310123.1">
    <property type="nucleotide sequence ID" value="NZ_JAESVA010000013.1"/>
</dbReference>
<sequence>MAAFGAAPIRYRASQERAVTGDESASRAFETAALRPTKAEPQLKTENPAPGVGGHVREVFPLLSRAVPAVADVSVASVKRVGDDLPLPPEPEAPLSPFDQALAEQAHGKAASLPDAASPAQPHWAAAESAFVATPVAASVAAPAAPVSQPQPSAPLPALRSHADLIQRLSPQPAAPQPAPTPPAPVYAAPQAPAPHPAAPAYAAPQPAAPQPAAPQPAYYPAPPPPMPAQAAPQPGYAPGHPQQAYPPQPGYPQPGYPPQAYPPGYPPPGYPYPQPGAGYPPPYPPQPAPYAPPGYAPGYPPGYPPQAYPPGYPPPAYPYPPAGAAPYGGPPAPYPPPPQPAPTADPVNLAEVFAALQRARGGV</sequence>
<evidence type="ECO:0000313" key="3">
    <source>
        <dbReference type="Proteomes" id="UP000721844"/>
    </source>
</evidence>
<comment type="caution">
    <text evidence="2">The sequence shown here is derived from an EMBL/GenBank/DDBJ whole genome shotgun (WGS) entry which is preliminary data.</text>
</comment>
<feature type="compositionally biased region" description="Pro residues" evidence="1">
    <location>
        <begin position="245"/>
        <end position="297"/>
    </location>
</feature>
<evidence type="ECO:0000256" key="1">
    <source>
        <dbReference type="SAM" id="MobiDB-lite"/>
    </source>
</evidence>
<dbReference type="AlphaFoldDB" id="A0A964E691"/>
<proteinExistence type="predicted"/>
<reference evidence="2 3" key="1">
    <citation type="journal article" date="2021" name="Microorganisms">
        <title>Acidisoma silvae sp. nov. and Acidisomacellulosilytica sp. nov., Two Acidophilic Bacteria Isolated from Decaying Wood, Hydrolyzing Cellulose and Producing Poly-3-hydroxybutyrate.</title>
        <authorList>
            <person name="Mieszkin S."/>
            <person name="Pouder E."/>
            <person name="Uroz S."/>
            <person name="Simon-Colin C."/>
            <person name="Alain K."/>
        </authorList>
    </citation>
    <scope>NUCLEOTIDE SEQUENCE [LARGE SCALE GENOMIC DNA]</scope>
    <source>
        <strain evidence="2 3">HW T5.17</strain>
    </source>
</reference>
<organism evidence="2 3">
    <name type="scientific">Acidisoma cellulosilyticum</name>
    <dbReference type="NCBI Taxonomy" id="2802395"/>
    <lineage>
        <taxon>Bacteria</taxon>
        <taxon>Pseudomonadati</taxon>
        <taxon>Pseudomonadota</taxon>
        <taxon>Alphaproteobacteria</taxon>
        <taxon>Acetobacterales</taxon>
        <taxon>Acidocellaceae</taxon>
        <taxon>Acidisoma</taxon>
    </lineage>
</organism>